<organism evidence="1 3">
    <name type="scientific">Photobacterium aphoticum</name>
    <dbReference type="NCBI Taxonomy" id="754436"/>
    <lineage>
        <taxon>Bacteria</taxon>
        <taxon>Pseudomonadati</taxon>
        <taxon>Pseudomonadota</taxon>
        <taxon>Gammaproteobacteria</taxon>
        <taxon>Vibrionales</taxon>
        <taxon>Vibrionaceae</taxon>
        <taxon>Photobacterium</taxon>
    </lineage>
</organism>
<dbReference type="RefSeq" id="WP_047874706.1">
    <property type="nucleotide sequence ID" value="NZ_BMYC01000004.1"/>
</dbReference>
<accession>A0A090QKR4</accession>
<dbReference type="AlphaFoldDB" id="A0A090QKR4"/>
<dbReference type="PATRIC" id="fig|754436.4.peg.2616"/>
<reference evidence="1 3" key="1">
    <citation type="journal article" date="2014" name="Genome Announc.">
        <title>Draft Genome Sequences of Two Vibrionaceae Species, Vibrio ponticus C121 and Photobacterium aphoticum C119, Isolated as Coral Reef Microbiota.</title>
        <authorList>
            <person name="Al-saari N."/>
            <person name="Meirelles P.M."/>
            <person name="Mino S."/>
            <person name="Suda W."/>
            <person name="Oshima K."/>
            <person name="Hattori M."/>
            <person name="Ohkuma M."/>
            <person name="Thompson F.L."/>
            <person name="Gomez-Gil B."/>
            <person name="Sawabe T."/>
            <person name="Sawabe T."/>
        </authorList>
    </citation>
    <scope>NUCLEOTIDE SEQUENCE [LARGE SCALE GENOMIC DNA]</scope>
    <source>
        <strain evidence="1 3">JCM 19237</strain>
    </source>
</reference>
<dbReference type="eggNOG" id="ENOG50343TD">
    <property type="taxonomic scope" value="Bacteria"/>
</dbReference>
<dbReference type="EMBL" id="LDOV01000022">
    <property type="protein sequence ID" value="KLV00440.1"/>
    <property type="molecule type" value="Genomic_DNA"/>
</dbReference>
<gene>
    <name evidence="2" type="ORF">ABT58_12315</name>
    <name evidence="1" type="ORF">JCM19237_6370</name>
</gene>
<proteinExistence type="predicted"/>
<dbReference type="Proteomes" id="UP000029227">
    <property type="component" value="Unassembled WGS sequence"/>
</dbReference>
<dbReference type="EMBL" id="BBMN01000002">
    <property type="protein sequence ID" value="GAL03476.1"/>
    <property type="molecule type" value="Genomic_DNA"/>
</dbReference>
<sequence>MKNVVTVYYQHRTDGTELVDHEKVVTSHEALCDIIDRYPWAEEVVLTEKWGEGGGLFFLLGDIKRRYASFQLVPTDIDSGLLSVDIVQKPGFLGTFGRKSVTAQFDVVSITDAKVTLQQLFDFSIEGLYEKYQS</sequence>
<name>A0A090QKR4_9GAMM</name>
<comment type="caution">
    <text evidence="1">The sequence shown here is derived from an EMBL/GenBank/DDBJ whole genome shotgun (WGS) entry which is preliminary data.</text>
</comment>
<keyword evidence="4" id="KW-1185">Reference proteome</keyword>
<evidence type="ECO:0000313" key="2">
    <source>
        <dbReference type="EMBL" id="KLV00440.1"/>
    </source>
</evidence>
<evidence type="ECO:0000313" key="1">
    <source>
        <dbReference type="EMBL" id="GAL03476.1"/>
    </source>
</evidence>
<protein>
    <submittedName>
        <fullName evidence="1">Uncharacterized protein</fullName>
    </submittedName>
</protein>
<dbReference type="Proteomes" id="UP000036426">
    <property type="component" value="Unassembled WGS sequence"/>
</dbReference>
<reference evidence="2 4" key="2">
    <citation type="submission" date="2015-05" db="EMBL/GenBank/DDBJ databases">
        <title>Photobacterium galathea sp. nov.</title>
        <authorList>
            <person name="Machado H."/>
            <person name="Gram L."/>
        </authorList>
    </citation>
    <scope>NUCLEOTIDE SEQUENCE [LARGE SCALE GENOMIC DNA]</scope>
    <source>
        <strain evidence="2 4">DSM 25995</strain>
    </source>
</reference>
<evidence type="ECO:0000313" key="4">
    <source>
        <dbReference type="Proteomes" id="UP000036426"/>
    </source>
</evidence>
<evidence type="ECO:0000313" key="3">
    <source>
        <dbReference type="Proteomes" id="UP000029227"/>
    </source>
</evidence>
<dbReference type="OrthoDB" id="5901311at2"/>